<dbReference type="HOGENOM" id="CLU_2507790_0_0_9"/>
<sequence>MSRKKEPPPQFIAVTADEYELTLGAFDTVKEMCEWSGHKKFAIYQSMENGRILRKGPAKGCKVLRLVNGRYITGVLHPKPRHKKK</sequence>
<gene>
    <name evidence="1" type="ORF">FAEPRAM212_01587</name>
</gene>
<dbReference type="GeneID" id="75068365"/>
<dbReference type="RefSeq" id="WP_005923780.1">
    <property type="nucleotide sequence ID" value="NZ_DS483500.1"/>
</dbReference>
<evidence type="ECO:0000313" key="1">
    <source>
        <dbReference type="EMBL" id="EDP21765.1"/>
    </source>
</evidence>
<evidence type="ECO:0000313" key="2">
    <source>
        <dbReference type="Proteomes" id="UP000005945"/>
    </source>
</evidence>
<organism evidence="1 2">
    <name type="scientific">Faecalibacterium prausnitzii M21/2</name>
    <dbReference type="NCBI Taxonomy" id="411485"/>
    <lineage>
        <taxon>Bacteria</taxon>
        <taxon>Bacillati</taxon>
        <taxon>Bacillota</taxon>
        <taxon>Clostridia</taxon>
        <taxon>Eubacteriales</taxon>
        <taxon>Oscillospiraceae</taxon>
        <taxon>Faecalibacterium</taxon>
    </lineage>
</organism>
<accession>A8SB75</accession>
<proteinExistence type="predicted"/>
<protein>
    <submittedName>
        <fullName evidence="1">Uncharacterized protein</fullName>
    </submittedName>
</protein>
<reference evidence="1 2" key="2">
    <citation type="submission" date="2007-09" db="EMBL/GenBank/DDBJ databases">
        <authorList>
            <person name="Fulton L."/>
            <person name="Clifton S."/>
            <person name="Fulton B."/>
            <person name="Xu J."/>
            <person name="Minx P."/>
            <person name="Pepin K.H."/>
            <person name="Johnson M."/>
            <person name="Thiruvilangam P."/>
            <person name="Bhonagiri V."/>
            <person name="Nash W.E."/>
            <person name="Mardis E.R."/>
            <person name="Wilson R.K."/>
        </authorList>
    </citation>
    <scope>NUCLEOTIDE SEQUENCE [LARGE SCALE GENOMIC DNA]</scope>
    <source>
        <strain evidence="1 2">M21/2</strain>
    </source>
</reference>
<dbReference type="Proteomes" id="UP000005945">
    <property type="component" value="Unassembled WGS sequence"/>
</dbReference>
<dbReference type="EMBL" id="ABED02000025">
    <property type="protein sequence ID" value="EDP21765.1"/>
    <property type="molecule type" value="Genomic_DNA"/>
</dbReference>
<comment type="caution">
    <text evidence="1">The sequence shown here is derived from an EMBL/GenBank/DDBJ whole genome shotgun (WGS) entry which is preliminary data.</text>
</comment>
<reference evidence="1 2" key="1">
    <citation type="submission" date="2007-09" db="EMBL/GenBank/DDBJ databases">
        <title>Draft genome sequence of Faecalibacterium prausnitzii M21/2.</title>
        <authorList>
            <person name="Sudarsanam P."/>
            <person name="Ley R."/>
            <person name="Guruge J."/>
            <person name="Turnbaugh P.J."/>
            <person name="Mahowald M."/>
            <person name="Liep D."/>
            <person name="Gordon J."/>
        </authorList>
    </citation>
    <scope>NUCLEOTIDE SEQUENCE [LARGE SCALE GENOMIC DNA]</scope>
    <source>
        <strain evidence="1 2">M21/2</strain>
    </source>
</reference>
<name>A8SB75_9FIRM</name>
<dbReference type="AlphaFoldDB" id="A8SB75"/>